<comment type="similarity">
    <text evidence="1">Belongs to the ROK (NagC/XylR) family.</text>
</comment>
<reference evidence="3 4" key="1">
    <citation type="submission" date="2019-03" db="EMBL/GenBank/DDBJ databases">
        <title>Cellulosimicrobium funkei JCM14302 Assembly.</title>
        <authorList>
            <person name="Dou T."/>
        </authorList>
    </citation>
    <scope>NUCLEOTIDE SEQUENCE [LARGE SCALE GENOMIC DNA]</scope>
    <source>
        <strain evidence="3 4">JCM 14302</strain>
    </source>
</reference>
<evidence type="ECO:0000256" key="1">
    <source>
        <dbReference type="ARBA" id="ARBA00006479"/>
    </source>
</evidence>
<feature type="compositionally biased region" description="Low complexity" evidence="2">
    <location>
        <begin position="48"/>
        <end position="60"/>
    </location>
</feature>
<dbReference type="Gene3D" id="3.30.420.40">
    <property type="match status" value="2"/>
</dbReference>
<dbReference type="InterPro" id="IPR000600">
    <property type="entry name" value="ROK"/>
</dbReference>
<dbReference type="SUPFAM" id="SSF53067">
    <property type="entry name" value="Actin-like ATPase domain"/>
    <property type="match status" value="1"/>
</dbReference>
<evidence type="ECO:0000256" key="2">
    <source>
        <dbReference type="SAM" id="MobiDB-lite"/>
    </source>
</evidence>
<comment type="caution">
    <text evidence="3">The sequence shown here is derived from an EMBL/GenBank/DDBJ whole genome shotgun (WGS) entry which is preliminary data.</text>
</comment>
<feature type="compositionally biased region" description="Low complexity" evidence="2">
    <location>
        <begin position="22"/>
        <end position="32"/>
    </location>
</feature>
<dbReference type="AlphaFoldDB" id="A0A4Y8R2U6"/>
<name>A0A4Y8R2U6_9MICO</name>
<feature type="region of interest" description="Disordered" evidence="2">
    <location>
        <begin position="1"/>
        <end position="78"/>
    </location>
</feature>
<proteinExistence type="inferred from homology"/>
<dbReference type="InterPro" id="IPR049874">
    <property type="entry name" value="ROK_cs"/>
</dbReference>
<dbReference type="InterPro" id="IPR043129">
    <property type="entry name" value="ATPase_NBD"/>
</dbReference>
<dbReference type="EMBL" id="SOZH01000004">
    <property type="protein sequence ID" value="TFF12429.1"/>
    <property type="molecule type" value="Genomic_DNA"/>
</dbReference>
<evidence type="ECO:0000313" key="4">
    <source>
        <dbReference type="Proteomes" id="UP000298003"/>
    </source>
</evidence>
<feature type="compositionally biased region" description="Low complexity" evidence="2">
    <location>
        <begin position="68"/>
        <end position="78"/>
    </location>
</feature>
<feature type="compositionally biased region" description="Basic residues" evidence="2">
    <location>
        <begin position="33"/>
        <end position="47"/>
    </location>
</feature>
<keyword evidence="4" id="KW-1185">Reference proteome</keyword>
<dbReference type="PANTHER" id="PTHR18964">
    <property type="entry name" value="ROK (REPRESSOR, ORF, KINASE) FAMILY"/>
    <property type="match status" value="1"/>
</dbReference>
<evidence type="ECO:0000313" key="3">
    <source>
        <dbReference type="EMBL" id="TFF12429.1"/>
    </source>
</evidence>
<dbReference type="PROSITE" id="PS01125">
    <property type="entry name" value="ROK"/>
    <property type="match status" value="1"/>
</dbReference>
<dbReference type="PANTHER" id="PTHR18964:SF169">
    <property type="entry name" value="N-ACETYLMANNOSAMINE KINASE"/>
    <property type="match status" value="1"/>
</dbReference>
<dbReference type="Pfam" id="PF00480">
    <property type="entry name" value="ROK"/>
    <property type="match status" value="1"/>
</dbReference>
<sequence length="405" mass="40463">MPGWSRTVSPRCSRSCSRHAAARATPRASGRSRWPRSARGSSRRRPSRSPSSRSRTTSPRASRRSRAPRGSCVADASPGAAAPTVVVGVDLGGTKTAAATVAADGTLGPVLAVPTPAAGGPDAVLDAVAGVVREVVAALPGAARLRALGVGAAGVVDVGRGVIVSATDTLPGWPGTDVAGGLRRRLADLAEVPDLPVFVENDVDAHAAGEVWRGAAAGARSALLVAVGTGVGGAVVLDGHPLRGAHHVAGELGHVPVPGAELLRCPCGRTGHLEAIGAGPAVHRRYLALGGDATSPDTRDVVARADTGDELAASVVRDAARAVGRAVAGVVTVLDPEVVVVGGGMAGAGDLWWSALEEALRAEVVDVLADLPLRPAALGNVAAVVGAARGAWNLLDDRTTDGGAR</sequence>
<gene>
    <name evidence="3" type="ORF">E1O70_05925</name>
</gene>
<organism evidence="3 4">
    <name type="scientific">Cellulosimicrobium funkei</name>
    <dbReference type="NCBI Taxonomy" id="264251"/>
    <lineage>
        <taxon>Bacteria</taxon>
        <taxon>Bacillati</taxon>
        <taxon>Actinomycetota</taxon>
        <taxon>Actinomycetes</taxon>
        <taxon>Micrococcales</taxon>
        <taxon>Promicromonosporaceae</taxon>
        <taxon>Cellulosimicrobium</taxon>
    </lineage>
</organism>
<protein>
    <submittedName>
        <fullName evidence="3">ROK family protein</fullName>
    </submittedName>
</protein>
<dbReference type="Proteomes" id="UP000298003">
    <property type="component" value="Unassembled WGS sequence"/>
</dbReference>
<accession>A0A4Y8R2U6</accession>